<dbReference type="CDD" id="cd13191">
    <property type="entry name" value="FERM_C_FRMD4A_FRMD4B"/>
    <property type="match status" value="1"/>
</dbReference>
<feature type="domain" description="FERM" evidence="6">
    <location>
        <begin position="91"/>
        <end position="429"/>
    </location>
</feature>
<feature type="compositionally biased region" description="Basic and acidic residues" evidence="5">
    <location>
        <begin position="658"/>
        <end position="670"/>
    </location>
</feature>
<reference evidence="7 8" key="1">
    <citation type="submission" date="2020-06" db="EMBL/GenBank/DDBJ databases">
        <authorList>
            <person name="Li R."/>
            <person name="Bekaert M."/>
        </authorList>
    </citation>
    <scope>NUCLEOTIDE SEQUENCE [LARGE SCALE GENOMIC DNA]</scope>
    <source>
        <strain evidence="8">wild</strain>
    </source>
</reference>
<evidence type="ECO:0000256" key="1">
    <source>
        <dbReference type="ARBA" id="ARBA00004496"/>
    </source>
</evidence>
<dbReference type="InterPro" id="IPR047176">
    <property type="entry name" value="FRMD4A/B"/>
</dbReference>
<feature type="compositionally biased region" description="Polar residues" evidence="5">
    <location>
        <begin position="1080"/>
        <end position="1100"/>
    </location>
</feature>
<gene>
    <name evidence="7" type="ORF">MCOR_23086</name>
</gene>
<evidence type="ECO:0000256" key="4">
    <source>
        <dbReference type="SAM" id="Coils"/>
    </source>
</evidence>
<dbReference type="InterPro" id="IPR019748">
    <property type="entry name" value="FERM_central"/>
</dbReference>
<feature type="region of interest" description="Disordered" evidence="5">
    <location>
        <begin position="1117"/>
        <end position="1154"/>
    </location>
</feature>
<dbReference type="InterPro" id="IPR035963">
    <property type="entry name" value="FERM_2"/>
</dbReference>
<accession>A0A6J8BYB9</accession>
<dbReference type="PROSITE" id="PS50057">
    <property type="entry name" value="FERM_3"/>
    <property type="match status" value="1"/>
</dbReference>
<dbReference type="Gene3D" id="2.30.29.30">
    <property type="entry name" value="Pleckstrin-homology domain (PH domain)/Phosphotyrosine-binding domain (PTB)"/>
    <property type="match status" value="1"/>
</dbReference>
<dbReference type="GO" id="GO:0005923">
    <property type="term" value="C:bicellular tight junction"/>
    <property type="evidence" value="ECO:0007669"/>
    <property type="project" value="TreeGrafter"/>
</dbReference>
<feature type="region of interest" description="Disordered" evidence="5">
    <location>
        <begin position="620"/>
        <end position="640"/>
    </location>
</feature>
<dbReference type="InterPro" id="IPR029071">
    <property type="entry name" value="Ubiquitin-like_domsf"/>
</dbReference>
<feature type="compositionally biased region" description="Basic and acidic residues" evidence="5">
    <location>
        <begin position="16"/>
        <end position="45"/>
    </location>
</feature>
<feature type="region of interest" description="Disordered" evidence="5">
    <location>
        <begin position="1"/>
        <end position="59"/>
    </location>
</feature>
<dbReference type="Pfam" id="PF00373">
    <property type="entry name" value="FERM_M"/>
    <property type="match status" value="1"/>
</dbReference>
<evidence type="ECO:0000313" key="8">
    <source>
        <dbReference type="Proteomes" id="UP000507470"/>
    </source>
</evidence>
<feature type="coiled-coil region" evidence="4">
    <location>
        <begin position="492"/>
        <end position="526"/>
    </location>
</feature>
<dbReference type="GO" id="GO:0005912">
    <property type="term" value="C:adherens junction"/>
    <property type="evidence" value="ECO:0007669"/>
    <property type="project" value="TreeGrafter"/>
</dbReference>
<feature type="compositionally biased region" description="Low complexity" evidence="5">
    <location>
        <begin position="687"/>
        <end position="706"/>
    </location>
</feature>
<dbReference type="FunFam" id="1.20.80.10:FF:000008">
    <property type="entry name" value="FERM domain containing 4A"/>
    <property type="match status" value="1"/>
</dbReference>
<keyword evidence="3 4" id="KW-0175">Coiled coil</keyword>
<feature type="compositionally biased region" description="Polar residues" evidence="5">
    <location>
        <begin position="803"/>
        <end position="819"/>
    </location>
</feature>
<sequence>MSTKSSKSNKSNKKVGFVEDDKPCKTRESRSRFRSRSGRERRSKSEVTVSNKENIPKKREHSLVSMVRNGGRNSVRNLVRLFESKTMNEGRKSQIVLPDERRLDLLIQPKLYTRELLDLVSSHFKLKEKEYFGINFTDETGHSNWLNLDKKVLEHDFPRKTGILTLNFSVRYYAESISSLRDTATVELFHLNAKQLIFRDQIECDSDTVFELAAYVLQTTYGDFPDEESVRSELKKLPLIPTSALREHPSISYCEDKVIGHYKKLIGISKGLAIVNYMSIVESLPTYGIHYYEVKDKKDIPWWLGLSYKGIAVYDKSDKKEPRKIFTWKLLENLYYRDKKFSIEVHDPKRVIQTLSSYNLYEDAIREPVDEGDELSDAIVDPSTQVSVSRRTFGPGNVAVHAWFGCTSQLTKCIWSMAVAQHQFYLDRKHSKSSLHTVRSSSEIAADLTCSNKSSSSLPGSFSDISRSASSSSLPNLSGSRFDINLDHLDAIKAQREMFEALKARKEALDEKLRKKTEELKLLCMQEGELTGRLPREYPLASGEQPPAIRRRVGTAFSLASKVQDDQAESLSKLELEYELQKQITQAANRLSQDKSVSKYVRKQRRQSFHRAEKKLREMEKKLADGKGGDSTLPLDGKYKSGMARNQSFFLLQMNDNDDPHSQKSTRESPSRQVVHAPMQRSATVRELSPTESRPPLSPTLSSPSLFRDCGGGSQSNNQLYTPLTNRSHSSGSNMSNQSEYENVNNYKDYTGSQDSGFSSANNMYNLTTQQTSHYESSDQLKTPTNKNYSESLENVFEDKAANHNSLDSSYRKTGNPKNYGSLERNSRRKNETWQPRDRQHSDSDASISHLSDIDTSKYGSKRASQSEYDLSGQKSNLIELPVRHEEQGDNRRHHGRWNDVAHTEPSPLIQSPNQDYREGSEPHCYSPRSYEGKRQGGRGSPYIERSIMTKRVESPNSSAVVTVTKMQPHRSVELVSKPFEMSDFYKYSEKIRRQRMIENYQQQLLGDSLSRCSSPSQHSTDSGDGSTGHNSVYKYPHPNYSPSHSSSSSGHSHYPMGPSNHSTPVRTQSPYLTRKGDYDSSSQSASMPKYQSQSTHVQYSVQTASGGRVIKSVHTTTKHTQYQPLTPLKCDPIHNQSRTPSSQNYNPTNRYGNNKVNPIIITEPHFSGDENPRYHGNYHIEDPFNSHENYVCVDPVHEQTHKHTAYVGRSISYENKSVIGDLTDEMLEWCRKHGLKRRKSYV</sequence>
<feature type="compositionally biased region" description="Polar residues" evidence="5">
    <location>
        <begin position="1060"/>
        <end position="1072"/>
    </location>
</feature>
<dbReference type="OrthoDB" id="10063592at2759"/>
<feature type="compositionally biased region" description="Low complexity" evidence="5">
    <location>
        <begin position="1034"/>
        <end position="1056"/>
    </location>
</feature>
<feature type="compositionally biased region" description="Basic and acidic residues" evidence="5">
    <location>
        <begin position="882"/>
        <end position="903"/>
    </location>
</feature>
<dbReference type="InterPro" id="IPR000798">
    <property type="entry name" value="Ez/rad/moesin-like"/>
</dbReference>
<feature type="compositionally biased region" description="Basic and acidic residues" evidence="5">
    <location>
        <begin position="825"/>
        <end position="844"/>
    </location>
</feature>
<dbReference type="Pfam" id="PF09379">
    <property type="entry name" value="FERM_N"/>
    <property type="match status" value="1"/>
</dbReference>
<evidence type="ECO:0000256" key="5">
    <source>
        <dbReference type="SAM" id="MobiDB-lite"/>
    </source>
</evidence>
<evidence type="ECO:0000259" key="6">
    <source>
        <dbReference type="PROSITE" id="PS50057"/>
    </source>
</evidence>
<feature type="compositionally biased region" description="Polar residues" evidence="5">
    <location>
        <begin position="863"/>
        <end position="877"/>
    </location>
</feature>
<feature type="compositionally biased region" description="Polar residues" evidence="5">
    <location>
        <begin position="715"/>
        <end position="725"/>
    </location>
</feature>
<keyword evidence="2" id="KW-0963">Cytoplasm</keyword>
<organism evidence="7 8">
    <name type="scientific">Mytilus coruscus</name>
    <name type="common">Sea mussel</name>
    <dbReference type="NCBI Taxonomy" id="42192"/>
    <lineage>
        <taxon>Eukaryota</taxon>
        <taxon>Metazoa</taxon>
        <taxon>Spiralia</taxon>
        <taxon>Lophotrochozoa</taxon>
        <taxon>Mollusca</taxon>
        <taxon>Bivalvia</taxon>
        <taxon>Autobranchia</taxon>
        <taxon>Pteriomorphia</taxon>
        <taxon>Mytilida</taxon>
        <taxon>Mytiloidea</taxon>
        <taxon>Mytilidae</taxon>
        <taxon>Mytilinae</taxon>
        <taxon>Mytilus</taxon>
    </lineage>
</organism>
<feature type="region of interest" description="Disordered" evidence="5">
    <location>
        <begin position="654"/>
        <end position="739"/>
    </location>
</feature>
<protein>
    <submittedName>
        <fullName evidence="7">FERM domain-containing protein 4A,FERM domain-containing protein 4B</fullName>
    </submittedName>
</protein>
<proteinExistence type="predicted"/>
<feature type="compositionally biased region" description="Low complexity" evidence="5">
    <location>
        <begin position="726"/>
        <end position="739"/>
    </location>
</feature>
<dbReference type="SUPFAM" id="SSF54236">
    <property type="entry name" value="Ubiquitin-like"/>
    <property type="match status" value="1"/>
</dbReference>
<dbReference type="InterPro" id="IPR019749">
    <property type="entry name" value="Band_41_domain"/>
</dbReference>
<dbReference type="InterPro" id="IPR018979">
    <property type="entry name" value="FERM_N"/>
</dbReference>
<dbReference type="Pfam" id="PF09380">
    <property type="entry name" value="FERM_C"/>
    <property type="match status" value="1"/>
</dbReference>
<dbReference type="InterPro" id="IPR018980">
    <property type="entry name" value="FERM_PH-like_C"/>
</dbReference>
<keyword evidence="8" id="KW-1185">Reference proteome</keyword>
<dbReference type="AlphaFoldDB" id="A0A6J8BYB9"/>
<feature type="compositionally biased region" description="Polar residues" evidence="5">
    <location>
        <begin position="1135"/>
        <end position="1154"/>
    </location>
</feature>
<dbReference type="Gene3D" id="3.10.20.90">
    <property type="entry name" value="Phosphatidylinositol 3-kinase Catalytic Subunit, Chain A, domain 1"/>
    <property type="match status" value="1"/>
</dbReference>
<feature type="compositionally biased region" description="Polar residues" evidence="5">
    <location>
        <begin position="1008"/>
        <end position="1031"/>
    </location>
</feature>
<dbReference type="InterPro" id="IPR000299">
    <property type="entry name" value="FERM_domain"/>
</dbReference>
<evidence type="ECO:0000256" key="2">
    <source>
        <dbReference type="ARBA" id="ARBA00022490"/>
    </source>
</evidence>
<dbReference type="InterPro" id="IPR011993">
    <property type="entry name" value="PH-like_dom_sf"/>
</dbReference>
<name>A0A6J8BYB9_MYTCO</name>
<dbReference type="Proteomes" id="UP000507470">
    <property type="component" value="Unassembled WGS sequence"/>
</dbReference>
<dbReference type="PRINTS" id="PR00935">
    <property type="entry name" value="BAND41"/>
</dbReference>
<dbReference type="InterPro" id="IPR021774">
    <property type="entry name" value="CUPID"/>
</dbReference>
<dbReference type="SUPFAM" id="SSF50729">
    <property type="entry name" value="PH domain-like"/>
    <property type="match status" value="1"/>
</dbReference>
<dbReference type="PANTHER" id="PTHR46079:SF2">
    <property type="entry name" value="FERM DOMAIN-CONTAINING PROTEIN"/>
    <property type="match status" value="1"/>
</dbReference>
<comment type="subcellular location">
    <subcellularLocation>
        <location evidence="1">Cytoplasm</location>
    </subcellularLocation>
</comment>
<dbReference type="PRINTS" id="PR00661">
    <property type="entry name" value="ERMFAMILY"/>
</dbReference>
<dbReference type="CDD" id="cd14473">
    <property type="entry name" value="FERM_B-lobe"/>
    <property type="match status" value="1"/>
</dbReference>
<dbReference type="EMBL" id="CACVKT020004042">
    <property type="protein sequence ID" value="CAC5387794.1"/>
    <property type="molecule type" value="Genomic_DNA"/>
</dbReference>
<dbReference type="InterPro" id="IPR041785">
    <property type="entry name" value="FRMD4A/B_FERM_C"/>
</dbReference>
<feature type="region of interest" description="Disordered" evidence="5">
    <location>
        <begin position="1008"/>
        <end position="1100"/>
    </location>
</feature>
<dbReference type="GO" id="GO:0008092">
    <property type="term" value="F:cytoskeletal protein binding"/>
    <property type="evidence" value="ECO:0007669"/>
    <property type="project" value="InterPro"/>
</dbReference>
<dbReference type="Gene3D" id="1.20.80.10">
    <property type="match status" value="1"/>
</dbReference>
<dbReference type="GO" id="GO:0090162">
    <property type="term" value="P:establishment of epithelial cell polarity"/>
    <property type="evidence" value="ECO:0007669"/>
    <property type="project" value="InterPro"/>
</dbReference>
<evidence type="ECO:0000256" key="3">
    <source>
        <dbReference type="ARBA" id="ARBA00023054"/>
    </source>
</evidence>
<dbReference type="GO" id="GO:0005737">
    <property type="term" value="C:cytoplasm"/>
    <property type="evidence" value="ECO:0007669"/>
    <property type="project" value="UniProtKB-SubCell"/>
</dbReference>
<dbReference type="SUPFAM" id="SSF47031">
    <property type="entry name" value="Second domain of FERM"/>
    <property type="match status" value="1"/>
</dbReference>
<dbReference type="InterPro" id="IPR014352">
    <property type="entry name" value="FERM/acyl-CoA-bd_prot_sf"/>
</dbReference>
<dbReference type="CDD" id="cd17103">
    <property type="entry name" value="FERM_F1_FRMD4"/>
    <property type="match status" value="1"/>
</dbReference>
<evidence type="ECO:0000313" key="7">
    <source>
        <dbReference type="EMBL" id="CAC5387794.1"/>
    </source>
</evidence>
<dbReference type="SMART" id="SM00295">
    <property type="entry name" value="B41"/>
    <property type="match status" value="1"/>
</dbReference>
<feature type="region of interest" description="Disordered" evidence="5">
    <location>
        <begin position="802"/>
        <end position="942"/>
    </location>
</feature>
<dbReference type="FunFam" id="3.10.20.90:FF:000019">
    <property type="entry name" value="FERM domain containing 4A"/>
    <property type="match status" value="1"/>
</dbReference>
<dbReference type="Pfam" id="PF11819">
    <property type="entry name" value="CUPID"/>
    <property type="match status" value="1"/>
</dbReference>
<dbReference type="SMART" id="SM01196">
    <property type="entry name" value="FERM_C"/>
    <property type="match status" value="1"/>
</dbReference>
<dbReference type="PANTHER" id="PTHR46079">
    <property type="entry name" value="FERM DOMAIN-CONTAINING PROTEIN 4"/>
    <property type="match status" value="1"/>
</dbReference>